<dbReference type="InterPro" id="IPR051477">
    <property type="entry name" value="Expansin_CellWall"/>
</dbReference>
<evidence type="ECO:0000256" key="2">
    <source>
        <dbReference type="SAM" id="SignalP"/>
    </source>
</evidence>
<keyword evidence="1 2" id="KW-0732">Signal</keyword>
<evidence type="ECO:0008006" key="5">
    <source>
        <dbReference type="Google" id="ProtNLM"/>
    </source>
</evidence>
<reference evidence="3 4" key="1">
    <citation type="journal article" date="2016" name="Mol. Biol. Evol.">
        <title>Comparative Genomics of Early-Diverging Mushroom-Forming Fungi Provides Insights into the Origins of Lignocellulose Decay Capabilities.</title>
        <authorList>
            <person name="Nagy L.G."/>
            <person name="Riley R."/>
            <person name="Tritt A."/>
            <person name="Adam C."/>
            <person name="Daum C."/>
            <person name="Floudas D."/>
            <person name="Sun H."/>
            <person name="Yadav J.S."/>
            <person name="Pangilinan J."/>
            <person name="Larsson K.H."/>
            <person name="Matsuura K."/>
            <person name="Barry K."/>
            <person name="Labutti K."/>
            <person name="Kuo R."/>
            <person name="Ohm R.A."/>
            <person name="Bhattacharya S.S."/>
            <person name="Shirouzu T."/>
            <person name="Yoshinaga Y."/>
            <person name="Martin F.M."/>
            <person name="Grigoriev I.V."/>
            <person name="Hibbett D.S."/>
        </authorList>
    </citation>
    <scope>NUCLEOTIDE SEQUENCE [LARGE SCALE GENOMIC DNA]</scope>
    <source>
        <strain evidence="3 4">TUFC12733</strain>
    </source>
</reference>
<dbReference type="EMBL" id="KV417291">
    <property type="protein sequence ID" value="KZO95066.1"/>
    <property type="molecule type" value="Genomic_DNA"/>
</dbReference>
<accession>A0A167KVU3</accession>
<gene>
    <name evidence="3" type="ORF">CALVIDRAFT_546125</name>
</gene>
<feature type="signal peptide" evidence="2">
    <location>
        <begin position="1"/>
        <end position="16"/>
    </location>
</feature>
<evidence type="ECO:0000313" key="3">
    <source>
        <dbReference type="EMBL" id="KZO95066.1"/>
    </source>
</evidence>
<dbReference type="PANTHER" id="PTHR31836:SF28">
    <property type="entry name" value="SRCR DOMAIN-CONTAINING PROTEIN-RELATED"/>
    <property type="match status" value="1"/>
</dbReference>
<dbReference type="CDD" id="cd22191">
    <property type="entry name" value="DPBB_RlpA_EXP_N-like"/>
    <property type="match status" value="1"/>
</dbReference>
<dbReference type="Gene3D" id="2.40.40.10">
    <property type="entry name" value="RlpA-like domain"/>
    <property type="match status" value="1"/>
</dbReference>
<feature type="chain" id="PRO_5007889532" description="RlpA-like protein double-psi beta-barrel domain-containing protein" evidence="2">
    <location>
        <begin position="17"/>
        <end position="141"/>
    </location>
</feature>
<dbReference type="AlphaFoldDB" id="A0A167KVU3"/>
<dbReference type="OrthoDB" id="623670at2759"/>
<dbReference type="Proteomes" id="UP000076738">
    <property type="component" value="Unassembled WGS sequence"/>
</dbReference>
<organism evidence="3 4">
    <name type="scientific">Calocera viscosa (strain TUFC12733)</name>
    <dbReference type="NCBI Taxonomy" id="1330018"/>
    <lineage>
        <taxon>Eukaryota</taxon>
        <taxon>Fungi</taxon>
        <taxon>Dikarya</taxon>
        <taxon>Basidiomycota</taxon>
        <taxon>Agaricomycotina</taxon>
        <taxon>Dacrymycetes</taxon>
        <taxon>Dacrymycetales</taxon>
        <taxon>Dacrymycetaceae</taxon>
        <taxon>Calocera</taxon>
    </lineage>
</organism>
<evidence type="ECO:0000313" key="4">
    <source>
        <dbReference type="Proteomes" id="UP000076738"/>
    </source>
</evidence>
<proteinExistence type="predicted"/>
<evidence type="ECO:0000256" key="1">
    <source>
        <dbReference type="ARBA" id="ARBA00022729"/>
    </source>
</evidence>
<sequence length="141" mass="15056">MQPTLLLFLLPLLALASHGPLSRQDDPDGILTGPHTGQGTYYAVGLGACGITNVASDAIVAVSWELFDNYPGYAGEGSNPNNNPICGKQLQATYQGVTQTVTVEDRCTGCAMWDLDMSTSVFDQFANEAVGRLDGVTWNWV</sequence>
<keyword evidence="4" id="KW-1185">Reference proteome</keyword>
<dbReference type="SUPFAM" id="SSF50685">
    <property type="entry name" value="Barwin-like endoglucanases"/>
    <property type="match status" value="1"/>
</dbReference>
<dbReference type="STRING" id="1330018.A0A167KVU3"/>
<protein>
    <recommendedName>
        <fullName evidence="5">RlpA-like protein double-psi beta-barrel domain-containing protein</fullName>
    </recommendedName>
</protein>
<dbReference type="PANTHER" id="PTHR31836">
    <property type="match status" value="1"/>
</dbReference>
<name>A0A167KVU3_CALVF</name>
<dbReference type="InterPro" id="IPR036908">
    <property type="entry name" value="RlpA-like_sf"/>
</dbReference>